<reference evidence="2" key="1">
    <citation type="journal article" date="2020" name="Stud. Mycol.">
        <title>101 Dothideomycetes genomes: a test case for predicting lifestyles and emergence of pathogens.</title>
        <authorList>
            <person name="Haridas S."/>
            <person name="Albert R."/>
            <person name="Binder M."/>
            <person name="Bloem J."/>
            <person name="Labutti K."/>
            <person name="Salamov A."/>
            <person name="Andreopoulos B."/>
            <person name="Baker S."/>
            <person name="Barry K."/>
            <person name="Bills G."/>
            <person name="Bluhm B."/>
            <person name="Cannon C."/>
            <person name="Castanera R."/>
            <person name="Culley D."/>
            <person name="Daum C."/>
            <person name="Ezra D."/>
            <person name="Gonzalez J."/>
            <person name="Henrissat B."/>
            <person name="Kuo A."/>
            <person name="Liang C."/>
            <person name="Lipzen A."/>
            <person name="Lutzoni F."/>
            <person name="Magnuson J."/>
            <person name="Mondo S."/>
            <person name="Nolan M."/>
            <person name="Ohm R."/>
            <person name="Pangilinan J."/>
            <person name="Park H.-J."/>
            <person name="Ramirez L."/>
            <person name="Alfaro M."/>
            <person name="Sun H."/>
            <person name="Tritt A."/>
            <person name="Yoshinaga Y."/>
            <person name="Zwiers L.-H."/>
            <person name="Turgeon B."/>
            <person name="Goodwin S."/>
            <person name="Spatafora J."/>
            <person name="Crous P."/>
            <person name="Grigoriev I."/>
        </authorList>
    </citation>
    <scope>NUCLEOTIDE SEQUENCE</scope>
    <source>
        <strain evidence="2">CBS 123094</strain>
    </source>
</reference>
<feature type="region of interest" description="Disordered" evidence="1">
    <location>
        <begin position="122"/>
        <end position="176"/>
    </location>
</feature>
<gene>
    <name evidence="2" type="ORF">P154DRAFT_527242</name>
</gene>
<proteinExistence type="predicted"/>
<dbReference type="EMBL" id="ML977668">
    <property type="protein sequence ID" value="KAF1994160.1"/>
    <property type="molecule type" value="Genomic_DNA"/>
</dbReference>
<feature type="compositionally biased region" description="Basic residues" evidence="1">
    <location>
        <begin position="164"/>
        <end position="176"/>
    </location>
</feature>
<feature type="region of interest" description="Disordered" evidence="1">
    <location>
        <begin position="1"/>
        <end position="23"/>
    </location>
</feature>
<organism evidence="2 3">
    <name type="scientific">Amniculicola lignicola CBS 123094</name>
    <dbReference type="NCBI Taxonomy" id="1392246"/>
    <lineage>
        <taxon>Eukaryota</taxon>
        <taxon>Fungi</taxon>
        <taxon>Dikarya</taxon>
        <taxon>Ascomycota</taxon>
        <taxon>Pezizomycotina</taxon>
        <taxon>Dothideomycetes</taxon>
        <taxon>Pleosporomycetidae</taxon>
        <taxon>Pleosporales</taxon>
        <taxon>Amniculicolaceae</taxon>
        <taxon>Amniculicola</taxon>
    </lineage>
</organism>
<evidence type="ECO:0000256" key="1">
    <source>
        <dbReference type="SAM" id="MobiDB-lite"/>
    </source>
</evidence>
<name>A0A6A5VXM2_9PLEO</name>
<protein>
    <submittedName>
        <fullName evidence="2">Uncharacterized protein</fullName>
    </submittedName>
</protein>
<dbReference type="Proteomes" id="UP000799779">
    <property type="component" value="Unassembled WGS sequence"/>
</dbReference>
<evidence type="ECO:0000313" key="2">
    <source>
        <dbReference type="EMBL" id="KAF1994160.1"/>
    </source>
</evidence>
<feature type="compositionally biased region" description="Low complexity" evidence="1">
    <location>
        <begin position="134"/>
        <end position="155"/>
    </location>
</feature>
<feature type="region of interest" description="Disordered" evidence="1">
    <location>
        <begin position="72"/>
        <end position="102"/>
    </location>
</feature>
<feature type="compositionally biased region" description="Polar residues" evidence="1">
    <location>
        <begin position="1"/>
        <end position="11"/>
    </location>
</feature>
<evidence type="ECO:0000313" key="3">
    <source>
        <dbReference type="Proteomes" id="UP000799779"/>
    </source>
</evidence>
<accession>A0A6A5VXM2</accession>
<keyword evidence="3" id="KW-1185">Reference proteome</keyword>
<sequence>MGGNVFQSNLFTPPAGGNMFRAQNTPATPAGGNMFKFQSTRATPAGGNMFGAQNALDHFNHPPNPPALQQMPPSFGGGQASTAPVGNFGTPFSGAPDPFSGLSAPAQTPLQIASAPSWNFNAQNTSTPAPGSDGSLFTFGGNSGNSGNTSGNTLLAAPPGGARRILKPKGRMGRGR</sequence>
<dbReference type="AlphaFoldDB" id="A0A6A5VXM2"/>